<evidence type="ECO:0008006" key="5">
    <source>
        <dbReference type="Google" id="ProtNLM"/>
    </source>
</evidence>
<feature type="region of interest" description="Disordered" evidence="1">
    <location>
        <begin position="49"/>
        <end position="74"/>
    </location>
</feature>
<keyword evidence="4" id="KW-1185">Reference proteome</keyword>
<evidence type="ECO:0000313" key="3">
    <source>
        <dbReference type="EMBL" id="MBS7231544.1"/>
    </source>
</evidence>
<comment type="caution">
    <text evidence="3">The sequence shown here is derived from an EMBL/GenBank/DDBJ whole genome shotgun (WGS) entry which is preliminary data.</text>
</comment>
<evidence type="ECO:0000256" key="1">
    <source>
        <dbReference type="SAM" id="MobiDB-lite"/>
    </source>
</evidence>
<dbReference type="EMBL" id="JAGYVZ010000009">
    <property type="protein sequence ID" value="MBS7231544.1"/>
    <property type="molecule type" value="Genomic_DNA"/>
</dbReference>
<proteinExistence type="predicted"/>
<organism evidence="3 4">
    <name type="scientific">Flavobacterium psychroterrae</name>
    <dbReference type="NCBI Taxonomy" id="2133767"/>
    <lineage>
        <taxon>Bacteria</taxon>
        <taxon>Pseudomonadati</taxon>
        <taxon>Bacteroidota</taxon>
        <taxon>Flavobacteriia</taxon>
        <taxon>Flavobacteriales</taxon>
        <taxon>Flavobacteriaceae</taxon>
        <taxon>Flavobacterium</taxon>
    </lineage>
</organism>
<keyword evidence="2" id="KW-0732">Signal</keyword>
<sequence>MKTKLHITGLLLLTLLTISCSNDDYETTEVQNNTLKVLPIDKLKKEVNSSVIDSTTISTPDDDGEPNNPKPPRQ</sequence>
<name>A0ABS5PB39_9FLAO</name>
<feature type="compositionally biased region" description="Low complexity" evidence="1">
    <location>
        <begin position="49"/>
        <end position="59"/>
    </location>
</feature>
<dbReference type="PROSITE" id="PS51257">
    <property type="entry name" value="PROKAR_LIPOPROTEIN"/>
    <property type="match status" value="1"/>
</dbReference>
<evidence type="ECO:0000313" key="4">
    <source>
        <dbReference type="Proteomes" id="UP000722625"/>
    </source>
</evidence>
<dbReference type="Proteomes" id="UP000722625">
    <property type="component" value="Unassembled WGS sequence"/>
</dbReference>
<protein>
    <recommendedName>
        <fullName evidence="5">Cytochrome C551</fullName>
    </recommendedName>
</protein>
<evidence type="ECO:0000256" key="2">
    <source>
        <dbReference type="SAM" id="SignalP"/>
    </source>
</evidence>
<accession>A0ABS5PB39</accession>
<feature type="signal peptide" evidence="2">
    <location>
        <begin position="1"/>
        <end position="22"/>
    </location>
</feature>
<gene>
    <name evidence="3" type="ORF">KHA90_10970</name>
</gene>
<dbReference type="RefSeq" id="WP_213299232.1">
    <property type="nucleotide sequence ID" value="NZ_JAGYVZ010000009.1"/>
</dbReference>
<reference evidence="3 4" key="1">
    <citation type="journal article" date="2018" name="Int. J. Syst. Evol. Microbiol.">
        <title>Flavobacterium chryseum sp. nov. and Flavobacterium psychroterrae sp. nov., novel environmental bacteria isolated from Antarctica.</title>
        <authorList>
            <person name="Kralova S."/>
            <person name="Svec P."/>
            <person name="Busse H.J."/>
            <person name="Stankova E."/>
            <person name="Vaczi P."/>
            <person name="Sedlacek I."/>
        </authorList>
    </citation>
    <scope>NUCLEOTIDE SEQUENCE [LARGE SCALE GENOMIC DNA]</scope>
    <source>
        <strain evidence="3 4">CCM 8827</strain>
    </source>
</reference>
<feature type="chain" id="PRO_5045993085" description="Cytochrome C551" evidence="2">
    <location>
        <begin position="23"/>
        <end position="74"/>
    </location>
</feature>